<dbReference type="PANTHER" id="PTHR43845">
    <property type="entry name" value="BLR5969 PROTEIN"/>
    <property type="match status" value="1"/>
</dbReference>
<evidence type="ECO:0000313" key="2">
    <source>
        <dbReference type="Proteomes" id="UP000594364"/>
    </source>
</evidence>
<dbReference type="PANTHER" id="PTHR43845:SF1">
    <property type="entry name" value="BLR5969 PROTEIN"/>
    <property type="match status" value="1"/>
</dbReference>
<accession>A0A7U3SM78</accession>
<protein>
    <recommendedName>
        <fullName evidence="3">AMP-dependent synthetase/ligase domain-containing protein</fullName>
    </recommendedName>
</protein>
<reference evidence="1 2" key="1">
    <citation type="journal article" date="2018" name="PLoS Genet.">
        <title>Repeat elements organise 3D genome structure and mediate transcription in the filamentous fungus Epichloe festucae.</title>
        <authorList>
            <person name="Winter D.J."/>
            <person name="Ganley A.R.D."/>
            <person name="Young C.A."/>
            <person name="Liachko I."/>
            <person name="Schardl C.L."/>
            <person name="Dupont P.Y."/>
            <person name="Berry D."/>
            <person name="Ram A."/>
            <person name="Scott B."/>
            <person name="Cox M.P."/>
        </authorList>
    </citation>
    <scope>NUCLEOTIDE SEQUENCE [LARGE SCALE GENOMIC DNA]</scope>
    <source>
        <strain evidence="1 2">Fl1</strain>
    </source>
</reference>
<keyword evidence="2" id="KW-1185">Reference proteome</keyword>
<dbReference type="Proteomes" id="UP000594364">
    <property type="component" value="Chromosome 5"/>
</dbReference>
<dbReference type="EMBL" id="CP031389">
    <property type="protein sequence ID" value="QPH10830.1"/>
    <property type="molecule type" value="Genomic_DNA"/>
</dbReference>
<dbReference type="OrthoDB" id="10047078at2759"/>
<dbReference type="InterPro" id="IPR042099">
    <property type="entry name" value="ANL_N_sf"/>
</dbReference>
<dbReference type="AlphaFoldDB" id="A0A7U3SM78"/>
<dbReference type="SUPFAM" id="SSF56801">
    <property type="entry name" value="Acetyl-CoA synthetase-like"/>
    <property type="match status" value="1"/>
</dbReference>
<sequence length="454" mass="50918">MPFSLQKVLAAGQIHPLYNASVPYPPSPERVKKLQEDARAGENLDLKSFEILQKDTLYDVNERLLDDLSPQNCFRQRAYVSLTGGGSGSPPLSFITDVDENRKHRAEFGQFLQTAGLIQNGDWLLTTHYAGDLSLDLMSETTENAGASVLSAGNHMSPKDVADSLKKYHVNVLCGESNQIVQLAHFISTLPEQEQRALKLDKIIYTSEVLNKSQRKLIRAVLGDIKICSIMGSAEAGPWAVSHPDLTGVNDETGVQDFVFDTRSMVVEIFPLSLSEDGGHAEPLPEGEQGIVVQTSLSRMRNPVIRYNTGDVASTHPLPESARAHVPAGDWEHLRVLRLHGRDRRFGFKWDCVYFQFSDITAAMNNEECGILQWQVILDQLEGSRENTIELRLLCPPRGPEFLPRQEVVGRLRNFFNAYAGNEHRFKVAFVNDMDEFERSRTGRKIIKFVNRVA</sequence>
<organism evidence="1 2">
    <name type="scientific">Epichloe festucae (strain Fl1)</name>
    <dbReference type="NCBI Taxonomy" id="877507"/>
    <lineage>
        <taxon>Eukaryota</taxon>
        <taxon>Fungi</taxon>
        <taxon>Dikarya</taxon>
        <taxon>Ascomycota</taxon>
        <taxon>Pezizomycotina</taxon>
        <taxon>Sordariomycetes</taxon>
        <taxon>Hypocreomycetidae</taxon>
        <taxon>Hypocreales</taxon>
        <taxon>Clavicipitaceae</taxon>
        <taxon>Epichloe</taxon>
    </lineage>
</organism>
<gene>
    <name evidence="1" type="ORF">C2857_002329</name>
</gene>
<evidence type="ECO:0008006" key="3">
    <source>
        <dbReference type="Google" id="ProtNLM"/>
    </source>
</evidence>
<proteinExistence type="predicted"/>
<name>A0A7U3SM78_EPIFF</name>
<dbReference type="Gene3D" id="3.40.50.12780">
    <property type="entry name" value="N-terminal domain of ligase-like"/>
    <property type="match status" value="1"/>
</dbReference>
<evidence type="ECO:0000313" key="1">
    <source>
        <dbReference type="EMBL" id="QPH10830.1"/>
    </source>
</evidence>